<dbReference type="InterPro" id="IPR006837">
    <property type="entry name" value="Divergent_DAC"/>
</dbReference>
<dbReference type="AlphaFoldDB" id="A0A381ND29"/>
<accession>A0A381ND29</accession>
<dbReference type="Gene3D" id="3.20.20.370">
    <property type="entry name" value="Glycoside hydrolase/deacetylase"/>
    <property type="match status" value="1"/>
</dbReference>
<dbReference type="InterPro" id="IPR011330">
    <property type="entry name" value="Glyco_hydro/deAcase_b/a-brl"/>
</dbReference>
<dbReference type="Pfam" id="PF04748">
    <property type="entry name" value="Polysacc_deac_2"/>
    <property type="match status" value="1"/>
</dbReference>
<dbReference type="SUPFAM" id="SSF88713">
    <property type="entry name" value="Glycoside hydrolase/deacetylase"/>
    <property type="match status" value="1"/>
</dbReference>
<dbReference type="GO" id="GO:0005975">
    <property type="term" value="P:carbohydrate metabolic process"/>
    <property type="evidence" value="ECO:0007669"/>
    <property type="project" value="InterPro"/>
</dbReference>
<name>A0A381ND29_9ZZZZ</name>
<proteinExistence type="predicted"/>
<dbReference type="PANTHER" id="PTHR30105:SF2">
    <property type="entry name" value="DIVERGENT POLYSACCHARIDE DEACETYLASE SUPERFAMILY"/>
    <property type="match status" value="1"/>
</dbReference>
<evidence type="ECO:0008006" key="2">
    <source>
        <dbReference type="Google" id="ProtNLM"/>
    </source>
</evidence>
<dbReference type="PANTHER" id="PTHR30105">
    <property type="entry name" value="UNCHARACTERIZED YIBQ-RELATED"/>
    <property type="match status" value="1"/>
</dbReference>
<gene>
    <name evidence="1" type="ORF">METZ01_LOCUS5310</name>
</gene>
<reference evidence="1" key="1">
    <citation type="submission" date="2018-05" db="EMBL/GenBank/DDBJ databases">
        <authorList>
            <person name="Lanie J.A."/>
            <person name="Ng W.-L."/>
            <person name="Kazmierczak K.M."/>
            <person name="Andrzejewski T.M."/>
            <person name="Davidsen T.M."/>
            <person name="Wayne K.J."/>
            <person name="Tettelin H."/>
            <person name="Glass J.I."/>
            <person name="Rusch D."/>
            <person name="Podicherti R."/>
            <person name="Tsui H.-C.T."/>
            <person name="Winkler M.E."/>
        </authorList>
    </citation>
    <scope>NUCLEOTIDE SEQUENCE</scope>
</reference>
<dbReference type="EMBL" id="UINC01000275">
    <property type="protein sequence ID" value="SUZ52456.1"/>
    <property type="molecule type" value="Genomic_DNA"/>
</dbReference>
<dbReference type="CDD" id="cd10936">
    <property type="entry name" value="CE4_DAC2"/>
    <property type="match status" value="1"/>
</dbReference>
<evidence type="ECO:0000313" key="1">
    <source>
        <dbReference type="EMBL" id="SUZ52456.1"/>
    </source>
</evidence>
<protein>
    <recommendedName>
        <fullName evidence="2">Divergent polysaccharide deacetylase family protein</fullName>
    </recommendedName>
</protein>
<organism evidence="1">
    <name type="scientific">marine metagenome</name>
    <dbReference type="NCBI Taxonomy" id="408172"/>
    <lineage>
        <taxon>unclassified sequences</taxon>
        <taxon>metagenomes</taxon>
        <taxon>ecological metagenomes</taxon>
    </lineage>
</organism>
<sequence length="311" mass="34028">MKRLTSLSHNAAFAPTLLALLFQLSAYPGQLAIVIDDVGYSREVGERVLALPNAVSIAVLPFTPQAVTLAAHAQAIGKDVLLHQPLESEIQSKKAGRTLTLNMSSDDIKREVNAALKSIPGVKGVSNHTGSRFTQDVPSMNALMSVISAHGLFFLDSRTTARTVAMRVAMDWGVPAVRRDVFLDHDREVRAINAAFERALGIANRRGYAILIAHPHDITLQFLETRLPTLQKTTLVPVSSLTTSQSEDLAKKVVGFHWTTQRSTYSQSPFDYSEVRYSNPFVDGVPSTRGSIANAILKARPNALKMVSAWW</sequence>